<evidence type="ECO:0000259" key="2">
    <source>
        <dbReference type="Pfam" id="PF03372"/>
    </source>
</evidence>
<name>A0ABP0PM70_9DINO</name>
<feature type="domain" description="Endonuclease/exonuclease/phosphatase" evidence="2">
    <location>
        <begin position="38"/>
        <end position="188"/>
    </location>
</feature>
<dbReference type="Gene3D" id="3.60.10.10">
    <property type="entry name" value="Endonuclease/exonuclease/phosphatase"/>
    <property type="match status" value="1"/>
</dbReference>
<evidence type="ECO:0000313" key="4">
    <source>
        <dbReference type="Proteomes" id="UP001642484"/>
    </source>
</evidence>
<keyword evidence="4" id="KW-1185">Reference proteome</keyword>
<comment type="caution">
    <text evidence="3">The sequence shown here is derived from an EMBL/GenBank/DDBJ whole genome shotgun (WGS) entry which is preliminary data.</text>
</comment>
<dbReference type="SUPFAM" id="SSF56219">
    <property type="entry name" value="DNase I-like"/>
    <property type="match status" value="1"/>
</dbReference>
<accession>A0ABP0PM70</accession>
<reference evidence="3 4" key="1">
    <citation type="submission" date="2024-02" db="EMBL/GenBank/DDBJ databases">
        <authorList>
            <person name="Chen Y."/>
            <person name="Shah S."/>
            <person name="Dougan E. K."/>
            <person name="Thang M."/>
            <person name="Chan C."/>
        </authorList>
    </citation>
    <scope>NUCLEOTIDE SEQUENCE [LARGE SCALE GENOMIC DNA]</scope>
</reference>
<evidence type="ECO:0008006" key="5">
    <source>
        <dbReference type="Google" id="ProtNLM"/>
    </source>
</evidence>
<feature type="domain" description="Reverse transcriptase" evidence="1">
    <location>
        <begin position="469"/>
        <end position="667"/>
    </location>
</feature>
<sequence length="1417" mass="157593">MPTIQQWGPGIWGASETSATSEALTSLRADCRKAGLFFRSSDPVQHLGSSGGFRGRAGGTALISAWPIRPYPQSLPDAVATSTRFCDGVCSLGFGLDIYVAVLYGPTKHRSHENPWALLQEIMQTAVQRAAVYRGPAIIMGDFNVDIAELPHWPMLVRMGWRDLADHSCQLLGGEPGYTSWNSNGAARKSFILGNDQAAAAMTLCQTCKLHTFAAHPVLEAHFDLDVLVRDRIVWHLPRDSSSLLIDPDTFDSACEDSCKKRCGKFGRAIAAHSPADALHCFAVAFDEALAQSSVTPTGEPRPVSRSYLGRCRGPLFRRIRAVGPVVARAREGEYQCSVLQPDRDLRLKVKQVRRLSSLLGLMANLEKLHSRTSAAICEELWDQQVFLRSIDAPFLLLDAPLKLRTQELVITQKHYTVDVQSMIQEAGDAWSAFWGRDDPEDDEQWDQACRFVTLLAKSDEVPLDPLATRPITVLSRLYRCWSRFRSLQVLAYLRTLMPASIAGGLAGSSADMLAAFTLCTLEDARMANVERCGAVLDIIKCYNAVPRWPLIALLARIGLPREYVVAFAEALRHLVRHLEILGQTSPDGVPSSTGIPEGCAFAVACMASISFLASRVVQADDSTVEAAFYADNWGVIADSVPELHAALQKLTTMLAAWRMDLSVPKSWLWGSHGSTRKDLESLQIDGQLFPVLRAGADLGCDMAYTGKVSKKVTRKRWGKAKSCLAKLRNKRYLPRSFKVTMARSAGLGKALYGAELVHTTNLQWKELRGPIGRSMGYVGSGGSTLLALAVFDPDLDPQFANLVRTLRFWRRFMRIFPGMRTSFLDHLVISAASGKSGPAQALRKTFLAVGITPLAEGFLVLESGLRVAWLHDSWGALHSFLTVAWRQHVCRALAHRRDFDLSSFDPEPCLASLKDMTPQEQGILRTVVGGKNITHEVLTRYAAQVKSDRCPSCSSRDGRDHRILECDGHARVRTDCALTLRWLRQRPMATLHYGLCPAVDDLWLWKQEACGDFPALQLPSPSTSGQVYTDGSCFFNTQRTFAIAGFAVRRVAGKKSFLVAKGLVPGIDQTPYRGEAMAVLWALQNFSRLDLFADCEAVLFRFRKLLSRRLSLDAYVYEGHDDIWTRIWWHVLQRPPDSIVTHKVKAHVRWQSVSDPVLRDEARLNGLVDADAKSAIQGHPSGIFRRLEKASQQHAHLCAGVRAIHRFWATSCKQSLAELPSERHLQGWQLPDPALLIPDGEVVALVPFDVDALMAQGFPFGRLFCQRLCTWWNNLTWCQHSEPISILELYADFSLQTRSTTPVRTSKKPLRWELRDQSVAADLASKTLGAQLRIWGLVLKWLFEVQPEGFPSAWIPRCSSMLIFGYKRYFSGFNCRPKLAYSSLAALWHYLHPPEGNLHQLTRLWPPASKAALGGA</sequence>
<evidence type="ECO:0000313" key="3">
    <source>
        <dbReference type="EMBL" id="CAK9076876.1"/>
    </source>
</evidence>
<dbReference type="InterPro" id="IPR000477">
    <property type="entry name" value="RT_dom"/>
</dbReference>
<evidence type="ECO:0000259" key="1">
    <source>
        <dbReference type="Pfam" id="PF00078"/>
    </source>
</evidence>
<gene>
    <name evidence="3" type="ORF">CCMP2556_LOCUS37886</name>
</gene>
<dbReference type="InterPro" id="IPR036691">
    <property type="entry name" value="Endo/exonu/phosph_ase_sf"/>
</dbReference>
<dbReference type="Proteomes" id="UP001642484">
    <property type="component" value="Unassembled WGS sequence"/>
</dbReference>
<proteinExistence type="predicted"/>
<organism evidence="3 4">
    <name type="scientific">Durusdinium trenchii</name>
    <dbReference type="NCBI Taxonomy" id="1381693"/>
    <lineage>
        <taxon>Eukaryota</taxon>
        <taxon>Sar</taxon>
        <taxon>Alveolata</taxon>
        <taxon>Dinophyceae</taxon>
        <taxon>Suessiales</taxon>
        <taxon>Symbiodiniaceae</taxon>
        <taxon>Durusdinium</taxon>
    </lineage>
</organism>
<dbReference type="EMBL" id="CAXAMN010023339">
    <property type="protein sequence ID" value="CAK9076876.1"/>
    <property type="molecule type" value="Genomic_DNA"/>
</dbReference>
<dbReference type="InterPro" id="IPR012337">
    <property type="entry name" value="RNaseH-like_sf"/>
</dbReference>
<dbReference type="SUPFAM" id="SSF53098">
    <property type="entry name" value="Ribonuclease H-like"/>
    <property type="match status" value="1"/>
</dbReference>
<protein>
    <recommendedName>
        <fullName evidence="5">RNase H type-1 domain-containing protein</fullName>
    </recommendedName>
</protein>
<dbReference type="Pfam" id="PF03372">
    <property type="entry name" value="Exo_endo_phos"/>
    <property type="match status" value="1"/>
</dbReference>
<dbReference type="InterPro" id="IPR036397">
    <property type="entry name" value="RNaseH_sf"/>
</dbReference>
<dbReference type="Gene3D" id="3.30.420.10">
    <property type="entry name" value="Ribonuclease H-like superfamily/Ribonuclease H"/>
    <property type="match status" value="1"/>
</dbReference>
<dbReference type="Pfam" id="PF00078">
    <property type="entry name" value="RVT_1"/>
    <property type="match status" value="1"/>
</dbReference>
<dbReference type="InterPro" id="IPR005135">
    <property type="entry name" value="Endo/exonuclease/phosphatase"/>
</dbReference>